<reference evidence="9 10" key="1">
    <citation type="submission" date="2024-04" db="EMBL/GenBank/DDBJ databases">
        <title>Defined microbial consortia suppress multidrug-resistant proinflammatory Enterobacteriaceae via ecological control.</title>
        <authorList>
            <person name="Furuichi M."/>
            <person name="Kawaguchi T."/>
            <person name="Pust M."/>
            <person name="Yasuma K."/>
            <person name="Plichta D."/>
            <person name="Hasegawa N."/>
            <person name="Ohya T."/>
            <person name="Bhattarai S."/>
            <person name="Sasajima S."/>
            <person name="Aoto Y."/>
            <person name="Tuganbaev T."/>
            <person name="Yaginuma M."/>
            <person name="Ueda M."/>
            <person name="Okahashi N."/>
            <person name="Amafuji K."/>
            <person name="Kiridooshi Y."/>
            <person name="Sugita K."/>
            <person name="Strazar M."/>
            <person name="Skelly A."/>
            <person name="Suda W."/>
            <person name="Hattori M."/>
            <person name="Nakamoto N."/>
            <person name="Caballero S."/>
            <person name="Norman J."/>
            <person name="Olle B."/>
            <person name="Tanoue T."/>
            <person name="Arita M."/>
            <person name="Bucci V."/>
            <person name="Atarashi K."/>
            <person name="Xavier R."/>
            <person name="Honda K."/>
        </authorList>
    </citation>
    <scope>NUCLEOTIDE SEQUENCE [LARGE SCALE GENOMIC DNA]</scope>
    <source>
        <strain evidence="10">k34-0107-D12</strain>
    </source>
</reference>
<comment type="caution">
    <text evidence="9">The sequence shown here is derived from an EMBL/GenBank/DDBJ whole genome shotgun (WGS) entry which is preliminary data.</text>
</comment>
<evidence type="ECO:0000256" key="1">
    <source>
        <dbReference type="ARBA" id="ARBA00004651"/>
    </source>
</evidence>
<name>A0ABQ0BZP1_9FIRM</name>
<evidence type="ECO:0000259" key="8">
    <source>
        <dbReference type="Pfam" id="PF02687"/>
    </source>
</evidence>
<feature type="transmembrane region" description="Helical" evidence="7">
    <location>
        <begin position="760"/>
        <end position="779"/>
    </location>
</feature>
<keyword evidence="5 7" id="KW-0472">Membrane</keyword>
<feature type="transmembrane region" description="Helical" evidence="7">
    <location>
        <begin position="332"/>
        <end position="355"/>
    </location>
</feature>
<dbReference type="PANTHER" id="PTHR30572">
    <property type="entry name" value="MEMBRANE COMPONENT OF TRANSPORTER-RELATED"/>
    <property type="match status" value="1"/>
</dbReference>
<feature type="transmembrane region" description="Helical" evidence="7">
    <location>
        <begin position="249"/>
        <end position="274"/>
    </location>
</feature>
<evidence type="ECO:0000256" key="6">
    <source>
        <dbReference type="ARBA" id="ARBA00038076"/>
    </source>
</evidence>
<proteinExistence type="inferred from homology"/>
<evidence type="ECO:0000313" key="10">
    <source>
        <dbReference type="Proteomes" id="UP001600941"/>
    </source>
</evidence>
<evidence type="ECO:0000256" key="3">
    <source>
        <dbReference type="ARBA" id="ARBA00022692"/>
    </source>
</evidence>
<dbReference type="Pfam" id="PF02687">
    <property type="entry name" value="FtsX"/>
    <property type="match status" value="2"/>
</dbReference>
<feature type="transmembrane region" description="Helical" evidence="7">
    <location>
        <begin position="717"/>
        <end position="740"/>
    </location>
</feature>
<evidence type="ECO:0000256" key="2">
    <source>
        <dbReference type="ARBA" id="ARBA00022475"/>
    </source>
</evidence>
<sequence length="795" mass="89003">MSMDRNNNRGVVWRVAGSNLLGNKLYSFFTVLTIILAVSLISGLAMVQKSTEREKQQILNSMQHVMYMDVTDEQMKGLAEDALTEIMVPYKEGREVKEEGVKMYPFYIESHSSGIVTYTPTEGNVPEQENEIVVDRQLLKALGKEEKTGTKLEISFAEGERETFVVCGILDRDREMSTYPVYVSKVFAEKGKALRDIPYTALIRIADAGEMQMSEFAGVVNNLAVKYGIERNQVNINGTFENSLQNNSAALVLGIVGIIILFAAAVVIYSIFYLSVTGRIQQIGQLRTIGMTKKQINKMIFREGLMLSGIAVPTGVLIGNVCAYLIKPEGFAVADLFLMAFGASVFGILTVLFSVRKPAKMAGSVSPVEAVRYVGEDESGEEKDRPHRRLTARTLAGSSRNRSRKKGMLTTASLAIGGVLFMTGASYMSAWDEDEYSRMGDFENWEYIVDYVYDAHSNAQKYGITDLQMGGTLNDALKQKLESIPNVKKVYRDIFTSAVLRDGDKEYMGNVYPVTDENREELNALLDKGSVDDLKENTIIVINTRLVESLFQISLDIGKEVVLEWYNGSTQECTVQVVGVKERGDEGRNLEDGVYIPEKRMDEMWPGMNKTASFLVTAEDYEKNGKSIEAAILNILDDYKDLDLQTLREKKIDDAAQTKKINTQVFGLTIFIIIFSIFNMVNTSISSMTARRREFAMLESIGMEQRQILKMLFFENIYLAVPNMVITLTAGGVAGYGTVWGLRKFAGAAYMHFQFPAAEYGIYALCMLLIPMLITYVCLKMQNRDSLVLRINYTE</sequence>
<feature type="domain" description="ABC3 transporter permease C-terminal" evidence="8">
    <location>
        <begin position="255"/>
        <end position="354"/>
    </location>
</feature>
<organism evidence="9 10">
    <name type="scientific">Blautia parvula</name>
    <dbReference type="NCBI Taxonomy" id="2877527"/>
    <lineage>
        <taxon>Bacteria</taxon>
        <taxon>Bacillati</taxon>
        <taxon>Bacillota</taxon>
        <taxon>Clostridia</taxon>
        <taxon>Lachnospirales</taxon>
        <taxon>Lachnospiraceae</taxon>
        <taxon>Blautia</taxon>
    </lineage>
</organism>
<keyword evidence="2" id="KW-1003">Cell membrane</keyword>
<evidence type="ECO:0000313" key="9">
    <source>
        <dbReference type="EMBL" id="GAA6502023.1"/>
    </source>
</evidence>
<feature type="transmembrane region" description="Helical" evidence="7">
    <location>
        <begin position="25"/>
        <end position="47"/>
    </location>
</feature>
<comment type="similarity">
    <text evidence="6">Belongs to the ABC-4 integral membrane protein family.</text>
</comment>
<dbReference type="RefSeq" id="WP_390425204.1">
    <property type="nucleotide sequence ID" value="NZ_BAABZQ010000001.1"/>
</dbReference>
<keyword evidence="4 7" id="KW-1133">Transmembrane helix</keyword>
<dbReference type="EMBL" id="BAABZQ010000001">
    <property type="protein sequence ID" value="GAA6502023.1"/>
    <property type="molecule type" value="Genomic_DNA"/>
</dbReference>
<protein>
    <submittedName>
        <fullName evidence="9">FtsX-like permease family protein</fullName>
    </submittedName>
</protein>
<dbReference type="InterPro" id="IPR003838">
    <property type="entry name" value="ABC3_permease_C"/>
</dbReference>
<feature type="domain" description="ABC3 transporter permease C-terminal" evidence="8">
    <location>
        <begin position="668"/>
        <end position="782"/>
    </location>
</feature>
<evidence type="ECO:0000256" key="7">
    <source>
        <dbReference type="SAM" id="Phobius"/>
    </source>
</evidence>
<dbReference type="Proteomes" id="UP001600941">
    <property type="component" value="Unassembled WGS sequence"/>
</dbReference>
<dbReference type="InterPro" id="IPR050250">
    <property type="entry name" value="Macrolide_Exporter_MacB"/>
</dbReference>
<evidence type="ECO:0000256" key="4">
    <source>
        <dbReference type="ARBA" id="ARBA00022989"/>
    </source>
</evidence>
<feature type="transmembrane region" description="Helical" evidence="7">
    <location>
        <begin position="665"/>
        <end position="685"/>
    </location>
</feature>
<accession>A0ABQ0BZP1</accession>
<gene>
    <name evidence="9" type="ORF">K340107D12_48390</name>
</gene>
<keyword evidence="3 7" id="KW-0812">Transmembrane</keyword>
<dbReference type="PANTHER" id="PTHR30572:SF4">
    <property type="entry name" value="ABC TRANSPORTER PERMEASE YTRF"/>
    <property type="match status" value="1"/>
</dbReference>
<comment type="subcellular location">
    <subcellularLocation>
        <location evidence="1">Cell membrane</location>
        <topology evidence="1">Multi-pass membrane protein</topology>
    </subcellularLocation>
</comment>
<feature type="transmembrane region" description="Helical" evidence="7">
    <location>
        <begin position="408"/>
        <end position="428"/>
    </location>
</feature>
<evidence type="ECO:0000256" key="5">
    <source>
        <dbReference type="ARBA" id="ARBA00023136"/>
    </source>
</evidence>
<keyword evidence="10" id="KW-1185">Reference proteome</keyword>
<feature type="transmembrane region" description="Helical" evidence="7">
    <location>
        <begin position="304"/>
        <end position="326"/>
    </location>
</feature>